<dbReference type="EMBL" id="DTIY01000093">
    <property type="protein sequence ID" value="HGY40366.1"/>
    <property type="molecule type" value="Genomic_DNA"/>
</dbReference>
<dbReference type="Pfam" id="PF01547">
    <property type="entry name" value="SBP_bac_1"/>
    <property type="match status" value="1"/>
</dbReference>
<protein>
    <submittedName>
        <fullName evidence="5">Extracellular solute-binding protein</fullName>
    </submittedName>
</protein>
<gene>
    <name evidence="5" type="ORF">ENW11_11265</name>
</gene>
<dbReference type="InterPro" id="IPR050490">
    <property type="entry name" value="Bact_solute-bd_prot1"/>
</dbReference>
<keyword evidence="4" id="KW-0732">Signal</keyword>
<accession>A0A7V4TIG8</accession>
<evidence type="ECO:0000256" key="4">
    <source>
        <dbReference type="ARBA" id="ARBA00022729"/>
    </source>
</evidence>
<dbReference type="PROSITE" id="PS51257">
    <property type="entry name" value="PROKAR_LIPOPROTEIN"/>
    <property type="match status" value="1"/>
</dbReference>
<dbReference type="PANTHER" id="PTHR43649">
    <property type="entry name" value="ARABINOSE-BINDING PROTEIN-RELATED"/>
    <property type="match status" value="1"/>
</dbReference>
<keyword evidence="3" id="KW-0813">Transport</keyword>
<reference evidence="5" key="1">
    <citation type="journal article" date="2020" name="mSystems">
        <title>Genome- and Community-Level Interaction Insights into Carbon Utilization and Element Cycling Functions of Hydrothermarchaeota in Hydrothermal Sediment.</title>
        <authorList>
            <person name="Zhou Z."/>
            <person name="Liu Y."/>
            <person name="Xu W."/>
            <person name="Pan J."/>
            <person name="Luo Z.H."/>
            <person name="Li M."/>
        </authorList>
    </citation>
    <scope>NUCLEOTIDE SEQUENCE [LARGE SCALE GENOMIC DNA]</scope>
    <source>
        <strain evidence="5">SpSt-82</strain>
    </source>
</reference>
<dbReference type="SUPFAM" id="SSF53850">
    <property type="entry name" value="Periplasmic binding protein-like II"/>
    <property type="match status" value="1"/>
</dbReference>
<dbReference type="AlphaFoldDB" id="A0A7V4TIG8"/>
<dbReference type="Gene3D" id="3.40.190.10">
    <property type="entry name" value="Periplasmic binding protein-like II"/>
    <property type="match status" value="1"/>
</dbReference>
<comment type="caution">
    <text evidence="5">The sequence shown here is derived from an EMBL/GenBank/DDBJ whole genome shotgun (WGS) entry which is preliminary data.</text>
</comment>
<comment type="similarity">
    <text evidence="2">Belongs to the bacterial solute-binding protein 1 family.</text>
</comment>
<dbReference type="InterPro" id="IPR006059">
    <property type="entry name" value="SBP"/>
</dbReference>
<dbReference type="GO" id="GO:0042597">
    <property type="term" value="C:periplasmic space"/>
    <property type="evidence" value="ECO:0007669"/>
    <property type="project" value="UniProtKB-SubCell"/>
</dbReference>
<evidence type="ECO:0000256" key="3">
    <source>
        <dbReference type="ARBA" id="ARBA00022448"/>
    </source>
</evidence>
<organism evidence="5">
    <name type="scientific">Candidatus Caldatribacterium saccharofermentans</name>
    <dbReference type="NCBI Taxonomy" id="1454753"/>
    <lineage>
        <taxon>Bacteria</taxon>
        <taxon>Pseudomonadati</taxon>
        <taxon>Atribacterota</taxon>
        <taxon>Atribacteria</taxon>
        <taxon>Atribacterales</taxon>
        <taxon>Candidatus Caldatribacteriaceae</taxon>
        <taxon>Candidatus Caldatribacterium</taxon>
    </lineage>
</organism>
<dbReference type="PANTHER" id="PTHR43649:SF34">
    <property type="entry name" value="ABC TRANSPORTER PERIPLASMIC-BINDING PROTEIN YCJN-RELATED"/>
    <property type="match status" value="1"/>
</dbReference>
<evidence type="ECO:0000256" key="2">
    <source>
        <dbReference type="ARBA" id="ARBA00008520"/>
    </source>
</evidence>
<name>A0A7V4TIG8_9BACT</name>
<proteinExistence type="inferred from homology"/>
<evidence type="ECO:0000256" key="1">
    <source>
        <dbReference type="ARBA" id="ARBA00004418"/>
    </source>
</evidence>
<comment type="subcellular location">
    <subcellularLocation>
        <location evidence="1">Periplasm</location>
    </subcellularLocation>
</comment>
<sequence>MRYRGLVVGSLVVMLVVGCAFALLAQEKFGLKDIPEIKNKKPINMIVETGAAWDKVIEYIKQFETVTGVKVNIERVASPVVYSKENVELMAGTGYYDVVYVETSWTCEWSDYLFDLEELAAKYDPKGVEGFREDIQNISPVLLRCGQAYGKQMVLPFYTYHMGMFLRQDVYDDPTEQAAFKAKYGYDLKPPTTYKELYDQAEFFTRKKGDTLKGKTLDHDLYGVAMMAGAYQINDEISCWIWGMGGDYATVVRNPDGTIKEFVITKKDKDILKQALAQYKDLLKFAPAGCLTANFDFACAQQGEGFAIIQPHQFASLFTWTADLLKEKVPDGKLGIYPTIGGQPYTGAWSLGVARASKNPEAAYWLVRYIASYDCQKVLMKEGGQFSARMDLLLDPEFHSPETEYPLGLVCSYLVDIWKQQAPYVDNYWYFNTRAGGKVYEMQMNVLHKPMAEEVTIDECVEELVAKTIELTSKFDTVPIREE</sequence>
<evidence type="ECO:0000313" key="5">
    <source>
        <dbReference type="EMBL" id="HGY40366.1"/>
    </source>
</evidence>